<dbReference type="Gene3D" id="3.40.50.720">
    <property type="entry name" value="NAD(P)-binding Rossmann-like Domain"/>
    <property type="match status" value="1"/>
</dbReference>
<feature type="transmembrane region" description="Helical" evidence="2">
    <location>
        <begin position="63"/>
        <end position="88"/>
    </location>
</feature>
<dbReference type="InterPro" id="IPR003148">
    <property type="entry name" value="RCK_N"/>
</dbReference>
<evidence type="ECO:0000313" key="5">
    <source>
        <dbReference type="EMBL" id="MFD0862568.1"/>
    </source>
</evidence>
<comment type="caution">
    <text evidence="5">The sequence shown here is derived from an EMBL/GenBank/DDBJ whole genome shotgun (WGS) entry which is preliminary data.</text>
</comment>
<evidence type="ECO:0000256" key="2">
    <source>
        <dbReference type="SAM" id="Phobius"/>
    </source>
</evidence>
<dbReference type="InterPro" id="IPR013099">
    <property type="entry name" value="K_chnl_dom"/>
</dbReference>
<evidence type="ECO:0000256" key="1">
    <source>
        <dbReference type="ARBA" id="ARBA00004651"/>
    </source>
</evidence>
<dbReference type="PROSITE" id="PS51202">
    <property type="entry name" value="RCK_C"/>
    <property type="match status" value="1"/>
</dbReference>
<dbReference type="Pfam" id="PF02254">
    <property type="entry name" value="TrkA_N"/>
    <property type="match status" value="1"/>
</dbReference>
<feature type="domain" description="RCK N-terminal" evidence="3">
    <location>
        <begin position="109"/>
        <end position="225"/>
    </location>
</feature>
<dbReference type="SUPFAM" id="SSF81324">
    <property type="entry name" value="Voltage-gated potassium channels"/>
    <property type="match status" value="1"/>
</dbReference>
<dbReference type="InterPro" id="IPR036291">
    <property type="entry name" value="NAD(P)-bd_dom_sf"/>
</dbReference>
<reference evidence="6" key="1">
    <citation type="journal article" date="2019" name="Int. J. Syst. Evol. Microbiol.">
        <title>The Global Catalogue of Microorganisms (GCM) 10K type strain sequencing project: providing services to taxonomists for standard genome sequencing and annotation.</title>
        <authorList>
            <consortium name="The Broad Institute Genomics Platform"/>
            <consortium name="The Broad Institute Genome Sequencing Center for Infectious Disease"/>
            <person name="Wu L."/>
            <person name="Ma J."/>
        </authorList>
    </citation>
    <scope>NUCLEOTIDE SEQUENCE [LARGE SCALE GENOMIC DNA]</scope>
    <source>
        <strain evidence="6">CCUG 62952</strain>
    </source>
</reference>
<dbReference type="RefSeq" id="WP_386407816.1">
    <property type="nucleotide sequence ID" value="NZ_JBHTJH010000010.1"/>
</dbReference>
<dbReference type="EMBL" id="JBHTJH010000010">
    <property type="protein sequence ID" value="MFD0862568.1"/>
    <property type="molecule type" value="Genomic_DNA"/>
</dbReference>
<protein>
    <submittedName>
        <fullName evidence="5">Potassium channel family protein</fullName>
    </submittedName>
</protein>
<dbReference type="PANTHER" id="PTHR43833:SF9">
    <property type="entry name" value="POTASSIUM CHANNEL PROTEIN YUGO-RELATED"/>
    <property type="match status" value="1"/>
</dbReference>
<keyword evidence="2" id="KW-0812">Transmembrane</keyword>
<evidence type="ECO:0000259" key="3">
    <source>
        <dbReference type="PROSITE" id="PS51201"/>
    </source>
</evidence>
<dbReference type="SUPFAM" id="SSF51735">
    <property type="entry name" value="NAD(P)-binding Rossmann-fold domains"/>
    <property type="match status" value="1"/>
</dbReference>
<proteinExistence type="predicted"/>
<keyword evidence="5" id="KW-0813">Transport</keyword>
<feature type="domain" description="RCK C-terminal" evidence="4">
    <location>
        <begin position="247"/>
        <end position="334"/>
    </location>
</feature>
<dbReference type="Proteomes" id="UP001596978">
    <property type="component" value="Unassembled WGS sequence"/>
</dbReference>
<dbReference type="PANTHER" id="PTHR43833">
    <property type="entry name" value="POTASSIUM CHANNEL PROTEIN 2-RELATED-RELATED"/>
    <property type="match status" value="1"/>
</dbReference>
<keyword evidence="2" id="KW-1133">Transmembrane helix</keyword>
<accession>A0ABW3CY10</accession>
<feature type="transmembrane region" description="Helical" evidence="2">
    <location>
        <begin position="9"/>
        <end position="30"/>
    </location>
</feature>
<sequence>MFKLFRSKFYIALALLTLVFLMGVIGYVVIGNYSLVDAAYMTIITVTTVGYKEVHPSDVPTKIFTIILIITSVFVFAYSVTVITEYILGKNTSEQLKTKKRMKKISELNDHIIICGYGRNGKQAAEKLKIYQRPFLVIEKDRDIIERFEEHILFVEGNANEDEVLENARIDKANTLITALPNDADNLFIVLTARQMNPKIRIISRASEETSVRKLKLAGANNVIMPDKTGGDHMASLVVVPDLVEFLDSLSLEEDNSANLEEVAIEDLSKDYVNKSLYELDIRKKTGCTVIGYKSADGKYMVNPETDLPLAAKSKLIVLGRPEQIQKLNRLFNI</sequence>
<dbReference type="Pfam" id="PF07885">
    <property type="entry name" value="Ion_trans_2"/>
    <property type="match status" value="1"/>
</dbReference>
<dbReference type="Pfam" id="PF02080">
    <property type="entry name" value="TrkA_C"/>
    <property type="match status" value="1"/>
</dbReference>
<dbReference type="Gene3D" id="1.10.287.70">
    <property type="match status" value="1"/>
</dbReference>
<name>A0ABW3CY10_9FLAO</name>
<dbReference type="InterPro" id="IPR050721">
    <property type="entry name" value="Trk_Ktr_HKT_K-transport"/>
</dbReference>
<organism evidence="5 6">
    <name type="scientific">Sungkyunkwania multivorans</name>
    <dbReference type="NCBI Taxonomy" id="1173618"/>
    <lineage>
        <taxon>Bacteria</taxon>
        <taxon>Pseudomonadati</taxon>
        <taxon>Bacteroidota</taxon>
        <taxon>Flavobacteriia</taxon>
        <taxon>Flavobacteriales</taxon>
        <taxon>Flavobacteriaceae</taxon>
        <taxon>Sungkyunkwania</taxon>
    </lineage>
</organism>
<gene>
    <name evidence="5" type="ORF">ACFQ1M_10175</name>
</gene>
<dbReference type="InterPro" id="IPR006037">
    <property type="entry name" value="RCK_C"/>
</dbReference>
<comment type="subcellular location">
    <subcellularLocation>
        <location evidence="1">Cell membrane</location>
        <topology evidence="1">Multi-pass membrane protein</topology>
    </subcellularLocation>
</comment>
<dbReference type="SUPFAM" id="SSF116726">
    <property type="entry name" value="TrkA C-terminal domain-like"/>
    <property type="match status" value="1"/>
</dbReference>
<keyword evidence="2" id="KW-0472">Membrane</keyword>
<keyword evidence="6" id="KW-1185">Reference proteome</keyword>
<dbReference type="Gene3D" id="3.30.70.1450">
    <property type="entry name" value="Regulator of K+ conductance, C-terminal domain"/>
    <property type="match status" value="1"/>
</dbReference>
<dbReference type="GO" id="GO:0034220">
    <property type="term" value="P:monoatomic ion transmembrane transport"/>
    <property type="evidence" value="ECO:0007669"/>
    <property type="project" value="UniProtKB-KW"/>
</dbReference>
<keyword evidence="5" id="KW-0406">Ion transport</keyword>
<keyword evidence="5" id="KW-0407">Ion channel</keyword>
<evidence type="ECO:0000313" key="6">
    <source>
        <dbReference type="Proteomes" id="UP001596978"/>
    </source>
</evidence>
<evidence type="ECO:0000259" key="4">
    <source>
        <dbReference type="PROSITE" id="PS51202"/>
    </source>
</evidence>
<dbReference type="PROSITE" id="PS51201">
    <property type="entry name" value="RCK_N"/>
    <property type="match status" value="1"/>
</dbReference>
<dbReference type="InterPro" id="IPR036721">
    <property type="entry name" value="RCK_C_sf"/>
</dbReference>